<dbReference type="GO" id="GO:0046872">
    <property type="term" value="F:metal ion binding"/>
    <property type="evidence" value="ECO:0007669"/>
    <property type="project" value="UniProtKB-KW"/>
</dbReference>
<comment type="similarity">
    <text evidence="2 8">Belongs to the PTPS family. QueD subfamily.</text>
</comment>
<evidence type="ECO:0000256" key="5">
    <source>
        <dbReference type="ARBA" id="ARBA00022833"/>
    </source>
</evidence>
<keyword evidence="8" id="KW-0671">Queuosine biosynthesis</keyword>
<evidence type="ECO:0000256" key="4">
    <source>
        <dbReference type="ARBA" id="ARBA00022723"/>
    </source>
</evidence>
<dbReference type="GO" id="GO:0070497">
    <property type="term" value="F:6-carboxytetrahydropterin synthase activity"/>
    <property type="evidence" value="ECO:0007669"/>
    <property type="project" value="UniProtKB-EC"/>
</dbReference>
<keyword evidence="6 8" id="KW-0456">Lyase</keyword>
<keyword evidence="5 8" id="KW-0862">Zinc</keyword>
<comment type="catalytic activity">
    <reaction evidence="7 8">
        <text>7,8-dihydroneopterin 3'-triphosphate + H2O = 6-carboxy-5,6,7,8-tetrahydropterin + triphosphate + acetaldehyde + 2 H(+)</text>
        <dbReference type="Rhea" id="RHEA:27966"/>
        <dbReference type="ChEBI" id="CHEBI:15343"/>
        <dbReference type="ChEBI" id="CHEBI:15377"/>
        <dbReference type="ChEBI" id="CHEBI:15378"/>
        <dbReference type="ChEBI" id="CHEBI:18036"/>
        <dbReference type="ChEBI" id="CHEBI:58462"/>
        <dbReference type="ChEBI" id="CHEBI:61032"/>
        <dbReference type="EC" id="4.1.2.50"/>
    </reaction>
</comment>
<feature type="active site" description="Charge relay system" evidence="9">
    <location>
        <position position="110"/>
    </location>
</feature>
<feature type="binding site" evidence="10">
    <location>
        <position position="29"/>
    </location>
    <ligand>
        <name>Zn(2+)</name>
        <dbReference type="ChEBI" id="CHEBI:29105"/>
    </ligand>
</feature>
<dbReference type="SUPFAM" id="SSF55620">
    <property type="entry name" value="Tetrahydrobiopterin biosynthesis enzymes-like"/>
    <property type="match status" value="1"/>
</dbReference>
<dbReference type="EMBL" id="MWQY01000005">
    <property type="protein sequence ID" value="ORC36525.1"/>
    <property type="molecule type" value="Genomic_DNA"/>
</dbReference>
<dbReference type="Proteomes" id="UP000192343">
    <property type="component" value="Unassembled WGS sequence"/>
</dbReference>
<dbReference type="GO" id="GO:0008616">
    <property type="term" value="P:tRNA queuosine(34) biosynthetic process"/>
    <property type="evidence" value="ECO:0007669"/>
    <property type="project" value="UniProtKB-KW"/>
</dbReference>
<dbReference type="PANTHER" id="PTHR12589">
    <property type="entry name" value="PYRUVOYL TETRAHYDROBIOPTERIN SYNTHASE"/>
    <property type="match status" value="1"/>
</dbReference>
<evidence type="ECO:0000256" key="10">
    <source>
        <dbReference type="PIRSR" id="PIRSR006113-2"/>
    </source>
</evidence>
<dbReference type="UniPathway" id="UPA00391"/>
<dbReference type="PIRSF" id="PIRSF006113">
    <property type="entry name" value="PTP_synth"/>
    <property type="match status" value="1"/>
</dbReference>
<feature type="binding site" evidence="10">
    <location>
        <position position="14"/>
    </location>
    <ligand>
        <name>Zn(2+)</name>
        <dbReference type="ChEBI" id="CHEBI:29105"/>
    </ligand>
</feature>
<evidence type="ECO:0000313" key="12">
    <source>
        <dbReference type="Proteomes" id="UP000192343"/>
    </source>
</evidence>
<dbReference type="AlphaFoldDB" id="A0A1Y1S031"/>
<evidence type="ECO:0000313" key="11">
    <source>
        <dbReference type="EMBL" id="ORC36525.1"/>
    </source>
</evidence>
<reference evidence="11 12" key="1">
    <citation type="submission" date="2017-03" db="EMBL/GenBank/DDBJ databases">
        <title>Draft Genome sequence of Marispirochaeta sp. strain JC444.</title>
        <authorList>
            <person name="Shivani Y."/>
            <person name="Subhash Y."/>
            <person name="Sasikala C."/>
            <person name="Ramana C."/>
        </authorList>
    </citation>
    <scope>NUCLEOTIDE SEQUENCE [LARGE SCALE GENOMIC DNA]</scope>
    <source>
        <strain evidence="11 12">JC444</strain>
    </source>
</reference>
<keyword evidence="12" id="KW-1185">Reference proteome</keyword>
<dbReference type="Gene3D" id="3.30.479.10">
    <property type="entry name" value="6-pyruvoyl tetrahydropterin synthase/QueD"/>
    <property type="match status" value="1"/>
</dbReference>
<dbReference type="Pfam" id="PF01242">
    <property type="entry name" value="PTPS"/>
    <property type="match status" value="1"/>
</dbReference>
<comment type="cofactor">
    <cofactor evidence="8 10">
        <name>Zn(2+)</name>
        <dbReference type="ChEBI" id="CHEBI:29105"/>
    </cofactor>
    <text evidence="8 10">Binds 1 zinc ion per subunit.</text>
</comment>
<feature type="active site" description="Proton acceptor" evidence="9">
    <location>
        <position position="23"/>
    </location>
</feature>
<evidence type="ECO:0000256" key="7">
    <source>
        <dbReference type="ARBA" id="ARBA00048807"/>
    </source>
</evidence>
<proteinExistence type="inferred from homology"/>
<evidence type="ECO:0000256" key="1">
    <source>
        <dbReference type="ARBA" id="ARBA00005061"/>
    </source>
</evidence>
<evidence type="ECO:0000256" key="2">
    <source>
        <dbReference type="ARBA" id="ARBA00008900"/>
    </source>
</evidence>
<protein>
    <recommendedName>
        <fullName evidence="3 8">6-carboxy-5,6,7,8-tetrahydropterin synthase</fullName>
        <ecNumber evidence="8">4.-.-.-</ecNumber>
    </recommendedName>
</protein>
<comment type="caution">
    <text evidence="11">The sequence shown here is derived from an EMBL/GenBank/DDBJ whole genome shotgun (WGS) entry which is preliminary data.</text>
</comment>
<organism evidence="11 12">
    <name type="scientific">Marispirochaeta aestuarii</name>
    <dbReference type="NCBI Taxonomy" id="1963862"/>
    <lineage>
        <taxon>Bacteria</taxon>
        <taxon>Pseudomonadati</taxon>
        <taxon>Spirochaetota</taxon>
        <taxon>Spirochaetia</taxon>
        <taxon>Spirochaetales</taxon>
        <taxon>Spirochaetaceae</taxon>
        <taxon>Marispirochaeta</taxon>
    </lineage>
</organism>
<sequence length="121" mass="13659">MYQLRINGDFAAAHFLKNYHGKCENLHGHNYKVRVYLSGSRLDAGGMLIDFGIVKGHLKEVLAGLDHSNLNEHPFFSSGNPSAELIARYIYEEMAPRIPSVHLDRVEVFETENNVASYLPD</sequence>
<evidence type="ECO:0000256" key="6">
    <source>
        <dbReference type="ARBA" id="ARBA00023239"/>
    </source>
</evidence>
<dbReference type="STRING" id="1963862.B4O97_05480"/>
<accession>A0A1Y1S031</accession>
<dbReference type="RefSeq" id="WP_083049025.1">
    <property type="nucleotide sequence ID" value="NZ_CAXXQO010000004.1"/>
</dbReference>
<comment type="pathway">
    <text evidence="1 8">Purine metabolism; 7-cyano-7-deazaguanine biosynthesis.</text>
</comment>
<evidence type="ECO:0000256" key="8">
    <source>
        <dbReference type="PIRNR" id="PIRNR006113"/>
    </source>
</evidence>
<dbReference type="EC" id="4.-.-.-" evidence="8"/>
<feature type="active site" description="Charge relay system" evidence="9">
    <location>
        <position position="67"/>
    </location>
</feature>
<dbReference type="OrthoDB" id="9804698at2"/>
<evidence type="ECO:0000256" key="3">
    <source>
        <dbReference type="ARBA" id="ARBA00018141"/>
    </source>
</evidence>
<evidence type="ECO:0000256" key="9">
    <source>
        <dbReference type="PIRSR" id="PIRSR006113-1"/>
    </source>
</evidence>
<dbReference type="NCBIfam" id="TIGR03367">
    <property type="entry name" value="queuosine_QueD"/>
    <property type="match status" value="1"/>
</dbReference>
<keyword evidence="4 8" id="KW-0479">Metal-binding</keyword>
<name>A0A1Y1S031_9SPIO</name>
<feature type="binding site" evidence="10">
    <location>
        <position position="27"/>
    </location>
    <ligand>
        <name>Zn(2+)</name>
        <dbReference type="ChEBI" id="CHEBI:29105"/>
    </ligand>
</feature>
<gene>
    <name evidence="11" type="ORF">B4O97_05480</name>
</gene>
<dbReference type="InterPro" id="IPR007115">
    <property type="entry name" value="6-PTP_synth/QueD"/>
</dbReference>
<dbReference type="InterPro" id="IPR038418">
    <property type="entry name" value="6-PTP_synth/QueD_sf"/>
</dbReference>
<dbReference type="PANTHER" id="PTHR12589:SF7">
    <property type="entry name" value="6-PYRUVOYL TETRAHYDROBIOPTERIN SYNTHASE"/>
    <property type="match status" value="1"/>
</dbReference>